<feature type="binding site" evidence="5">
    <location>
        <position position="440"/>
    </location>
    <ligand>
        <name>substrate</name>
    </ligand>
</feature>
<dbReference type="GO" id="GO:0009225">
    <property type="term" value="P:nucleotide-sugar metabolic process"/>
    <property type="evidence" value="ECO:0007669"/>
    <property type="project" value="TreeGrafter"/>
</dbReference>
<dbReference type="InterPro" id="IPR007724">
    <property type="entry name" value="Poly_GlycHdrlase"/>
</dbReference>
<dbReference type="GO" id="GO:0005737">
    <property type="term" value="C:cytoplasm"/>
    <property type="evidence" value="ECO:0007669"/>
    <property type="project" value="TreeGrafter"/>
</dbReference>
<feature type="active site" evidence="4">
    <location>
        <position position="441"/>
    </location>
</feature>
<evidence type="ECO:0000256" key="4">
    <source>
        <dbReference type="PIRSR" id="PIRSR607724-1"/>
    </source>
</evidence>
<feature type="domain" description="PARG catalytic Macro" evidence="7">
    <location>
        <begin position="393"/>
        <end position="517"/>
    </location>
</feature>
<dbReference type="Pfam" id="PF20811">
    <property type="entry name" value="PARG_cat_N"/>
    <property type="match status" value="1"/>
</dbReference>
<dbReference type="InterPro" id="IPR046372">
    <property type="entry name" value="PARG_cat_C"/>
</dbReference>
<accession>A0A0B7B403</accession>
<feature type="region of interest" description="Disordered" evidence="6">
    <location>
        <begin position="1"/>
        <end position="27"/>
    </location>
</feature>
<dbReference type="GO" id="GO:1990966">
    <property type="term" value="P:ATP generation from poly-ADP-D-ribose"/>
    <property type="evidence" value="ECO:0007669"/>
    <property type="project" value="TreeGrafter"/>
</dbReference>
<sequence length="527" mass="60723">MSKKLIQTKLSFSSSQPEPVNDEVTKPFLKRKLSDSAVEEDMSEPGKSRLILSYADAVDGSSAQSNKYVKFHENIESSSGSIQENAGASSNLQRSTSWTLIDSLPDEAFPHDSSDYTDDTHNYNRIEKDKPNTSHDSDPCWKGVPLSELKKAPECFKSRYKKLSPGPGHIVFFDVLNKGWENEDLKPFRRQQNDTWNNDYVYMPNHERNQMLENGEMYYSWDKICVALSKNIPGTLELQRTILSYNPHYRRKWSFEGLHLYFEQNKESSKMKDEFFVTILPKMQDLALRLPELCPMAIPILKQRRNMKITFSQEQIACLLANAFFCTFPKRNFKPKNSPLPDINFSNLYSESQCSRKFEKFKCIINYFKRVTTTMPTGAVTYARQYEIPDNTFWNTTDKKFTNLHVSTSGTIEDDGRGMLQADFANKYVGGGVLGHGLVQEEIRFLICPEMILSRLFTEVLTDNEVLIMTGCERFSNYEGYSESFKFSGDHQDTTESDVWKRKCTEVVAMDALVVRGDKRLSSIRRK</sequence>
<keyword evidence="3" id="KW-0378">Hydrolase</keyword>
<dbReference type="EMBL" id="HACG01040737">
    <property type="protein sequence ID" value="CEK87602.1"/>
    <property type="molecule type" value="Transcribed_RNA"/>
</dbReference>
<feature type="active site" evidence="4">
    <location>
        <position position="442"/>
    </location>
</feature>
<evidence type="ECO:0000259" key="8">
    <source>
        <dbReference type="Pfam" id="PF20811"/>
    </source>
</evidence>
<feature type="region of interest" description="Disordered" evidence="6">
    <location>
        <begin position="109"/>
        <end position="138"/>
    </location>
</feature>
<evidence type="ECO:0000256" key="3">
    <source>
        <dbReference type="ARBA" id="ARBA00022801"/>
    </source>
</evidence>
<evidence type="ECO:0000259" key="7">
    <source>
        <dbReference type="Pfam" id="PF05028"/>
    </source>
</evidence>
<feature type="active site" evidence="4">
    <location>
        <position position="423"/>
    </location>
</feature>
<dbReference type="GO" id="GO:0005634">
    <property type="term" value="C:nucleus"/>
    <property type="evidence" value="ECO:0007669"/>
    <property type="project" value="TreeGrafter"/>
</dbReference>
<dbReference type="Pfam" id="PF05028">
    <property type="entry name" value="PARG_cat_C"/>
    <property type="match status" value="1"/>
</dbReference>
<feature type="compositionally biased region" description="Polar residues" evidence="6">
    <location>
        <begin position="8"/>
        <end position="18"/>
    </location>
</feature>
<evidence type="ECO:0000256" key="5">
    <source>
        <dbReference type="PIRSR" id="PIRSR607724-2"/>
    </source>
</evidence>
<dbReference type="GO" id="GO:0005975">
    <property type="term" value="P:carbohydrate metabolic process"/>
    <property type="evidence" value="ECO:0007669"/>
    <property type="project" value="InterPro"/>
</dbReference>
<proteinExistence type="inferred from homology"/>
<evidence type="ECO:0000256" key="1">
    <source>
        <dbReference type="ARBA" id="ARBA00009545"/>
    </source>
</evidence>
<feature type="binding site" evidence="5">
    <location>
        <position position="426"/>
    </location>
    <ligand>
        <name>substrate</name>
    </ligand>
</feature>
<reference evidence="10" key="1">
    <citation type="submission" date="2014-12" db="EMBL/GenBank/DDBJ databases">
        <title>Insight into the proteome of Arion vulgaris.</title>
        <authorList>
            <person name="Aradska J."/>
            <person name="Bulat T."/>
            <person name="Smidak R."/>
            <person name="Sarate P."/>
            <person name="Gangsoo J."/>
            <person name="Sialana F."/>
            <person name="Bilban M."/>
            <person name="Lubec G."/>
        </authorList>
    </citation>
    <scope>NUCLEOTIDE SEQUENCE</scope>
    <source>
        <tissue evidence="10">Skin</tissue>
    </source>
</reference>
<dbReference type="EC" id="3.2.1.143" evidence="2"/>
<name>A0A0B7B403_9EUPU</name>
<dbReference type="PANTHER" id="PTHR12837">
    <property type="entry name" value="POLY ADP-RIBOSE GLYCOHYDROLASE"/>
    <property type="match status" value="1"/>
</dbReference>
<organism evidence="10">
    <name type="scientific">Arion vulgaris</name>
    <dbReference type="NCBI Taxonomy" id="1028688"/>
    <lineage>
        <taxon>Eukaryota</taxon>
        <taxon>Metazoa</taxon>
        <taxon>Spiralia</taxon>
        <taxon>Lophotrochozoa</taxon>
        <taxon>Mollusca</taxon>
        <taxon>Gastropoda</taxon>
        <taxon>Heterobranchia</taxon>
        <taxon>Euthyneura</taxon>
        <taxon>Panpulmonata</taxon>
        <taxon>Eupulmonata</taxon>
        <taxon>Stylommatophora</taxon>
        <taxon>Helicina</taxon>
        <taxon>Arionoidea</taxon>
        <taxon>Arionidae</taxon>
        <taxon>Arion</taxon>
    </lineage>
</organism>
<evidence type="ECO:0000313" key="9">
    <source>
        <dbReference type="EMBL" id="CEK87601.1"/>
    </source>
</evidence>
<dbReference type="EMBL" id="HACG01040736">
    <property type="protein sequence ID" value="CEK87601.1"/>
    <property type="molecule type" value="Transcribed_RNA"/>
</dbReference>
<evidence type="ECO:0000313" key="10">
    <source>
        <dbReference type="EMBL" id="CEK87602.1"/>
    </source>
</evidence>
<feature type="domain" description="PARG helical" evidence="8">
    <location>
        <begin position="270"/>
        <end position="384"/>
    </location>
</feature>
<dbReference type="GO" id="GO:0004649">
    <property type="term" value="F:poly(ADP-ribose) glycohydrolase activity"/>
    <property type="evidence" value="ECO:0007669"/>
    <property type="project" value="UniProtKB-EC"/>
</dbReference>
<protein>
    <recommendedName>
        <fullName evidence="2">poly(ADP-ribose) glycohydrolase</fullName>
        <ecNumber evidence="2">3.2.1.143</ecNumber>
    </recommendedName>
</protein>
<dbReference type="GO" id="GO:0006282">
    <property type="term" value="P:regulation of DNA repair"/>
    <property type="evidence" value="ECO:0007669"/>
    <property type="project" value="InterPro"/>
</dbReference>
<dbReference type="InterPro" id="IPR048362">
    <property type="entry name" value="PARG_helical"/>
</dbReference>
<evidence type="ECO:0000256" key="2">
    <source>
        <dbReference type="ARBA" id="ARBA00012255"/>
    </source>
</evidence>
<feature type="binding site" evidence="5">
    <location>
        <position position="481"/>
    </location>
    <ligand>
        <name>substrate</name>
    </ligand>
</feature>
<evidence type="ECO:0000256" key="6">
    <source>
        <dbReference type="SAM" id="MobiDB-lite"/>
    </source>
</evidence>
<gene>
    <name evidence="10" type="primary">ORF160337</name>
    <name evidence="9" type="synonym">ORF160330</name>
</gene>
<dbReference type="PANTHER" id="PTHR12837:SF15">
    <property type="entry name" value="POLY(ADP-RIBOSE) GLYCOHYDROLASE"/>
    <property type="match status" value="1"/>
</dbReference>
<comment type="similarity">
    <text evidence="1">Belongs to the poly(ADP-ribose) glycohydrolase family.</text>
</comment>
<dbReference type="AlphaFoldDB" id="A0A0B7B403"/>